<dbReference type="InterPro" id="IPR013083">
    <property type="entry name" value="Znf_RING/FYVE/PHD"/>
</dbReference>
<gene>
    <name evidence="10" type="ORF">Ocin01_01983</name>
</gene>
<keyword evidence="11" id="KW-1185">Reference proteome</keyword>
<dbReference type="PROSITE" id="PS50089">
    <property type="entry name" value="ZF_RING_2"/>
    <property type="match status" value="1"/>
</dbReference>
<dbReference type="CDD" id="cd16448">
    <property type="entry name" value="RING-H2"/>
    <property type="match status" value="1"/>
</dbReference>
<evidence type="ECO:0000256" key="4">
    <source>
        <dbReference type="ARBA" id="ARBA00022786"/>
    </source>
</evidence>
<dbReference type="SMART" id="SM00184">
    <property type="entry name" value="RING"/>
    <property type="match status" value="1"/>
</dbReference>
<dbReference type="SUPFAM" id="SSF57850">
    <property type="entry name" value="RING/U-box"/>
    <property type="match status" value="1"/>
</dbReference>
<dbReference type="OrthoDB" id="6105938at2759"/>
<evidence type="ECO:0000256" key="6">
    <source>
        <dbReference type="PROSITE-ProRule" id="PRU00175"/>
    </source>
</evidence>
<evidence type="ECO:0000256" key="8">
    <source>
        <dbReference type="SAM" id="MobiDB-lite"/>
    </source>
</evidence>
<dbReference type="STRING" id="48709.A0A1D2NHZ6"/>
<comment type="caution">
    <text evidence="10">The sequence shown here is derived from an EMBL/GenBank/DDBJ whole genome shotgun (WGS) entry which is preliminary data.</text>
</comment>
<accession>A0A1D2NHZ6</accession>
<protein>
    <submittedName>
        <fullName evidence="10">E3 ubiquitin-protein ligase TRAIP</fullName>
    </submittedName>
</protein>
<keyword evidence="5" id="KW-0862">Zinc</keyword>
<feature type="coiled-coil region" evidence="7">
    <location>
        <begin position="208"/>
        <end position="263"/>
    </location>
</feature>
<keyword evidence="2" id="KW-0479">Metal-binding</keyword>
<reference evidence="10 11" key="1">
    <citation type="journal article" date="2016" name="Genome Biol. Evol.">
        <title>Gene Family Evolution Reflects Adaptation to Soil Environmental Stressors in the Genome of the Collembolan Orchesella cincta.</title>
        <authorList>
            <person name="Faddeeva-Vakhrusheva A."/>
            <person name="Derks M.F."/>
            <person name="Anvar S.Y."/>
            <person name="Agamennone V."/>
            <person name="Suring W."/>
            <person name="Smit S."/>
            <person name="van Straalen N.M."/>
            <person name="Roelofs D."/>
        </authorList>
    </citation>
    <scope>NUCLEOTIDE SEQUENCE [LARGE SCALE GENOMIC DNA]</scope>
    <source>
        <tissue evidence="10">Mixed pool</tissue>
    </source>
</reference>
<organism evidence="10 11">
    <name type="scientific">Orchesella cincta</name>
    <name type="common">Springtail</name>
    <name type="synonym">Podura cincta</name>
    <dbReference type="NCBI Taxonomy" id="48709"/>
    <lineage>
        <taxon>Eukaryota</taxon>
        <taxon>Metazoa</taxon>
        <taxon>Ecdysozoa</taxon>
        <taxon>Arthropoda</taxon>
        <taxon>Hexapoda</taxon>
        <taxon>Collembola</taxon>
        <taxon>Entomobryomorpha</taxon>
        <taxon>Entomobryoidea</taxon>
        <taxon>Orchesellidae</taxon>
        <taxon>Orchesellinae</taxon>
        <taxon>Orchesella</taxon>
    </lineage>
</organism>
<evidence type="ECO:0000313" key="11">
    <source>
        <dbReference type="Proteomes" id="UP000094527"/>
    </source>
</evidence>
<sequence>MGFGCPICSEKLEKLPAEAQSVGRRDGEVNIAAAPCGHMFHSYCIQKWLTGNLASSKLCPCCRKDVPKLRCLSLFPTAYEEKGGGPTVVQCNHGETLNTLKNQVQRLTQEQDEGKKLYDLLSDDYDVLNNKYRQEKNTSDMWMMKAKQFESYQDSARQYESKNHELSQQLKKYTYIEALVKGVERSVQEELSDFPPTAESIRSLLEMKHHLNKELRSTSKKLNDANEALENMRKDKIKNRMQIEKLQKDLSEVNHVLEIARVNGKIRSSSPQPGPSRLFNSETPKAFKSKRRLQEPLSDSIASKNANTPGLDSDVDVFPSGVKSKKMKTVSSQAKNETSTRKKTTNPKKFDCGVLSPVGASQNDPSKSGKTSQSDKNTTIDLASDSADEMNVSSDDSDFINIRGSVPGAPLPIAANRVRNLQEKASKPVLGQSVLTKKKTFTFQHKL</sequence>
<feature type="domain" description="RING-type" evidence="9">
    <location>
        <begin position="5"/>
        <end position="63"/>
    </location>
</feature>
<keyword evidence="4" id="KW-0833">Ubl conjugation pathway</keyword>
<evidence type="ECO:0000256" key="2">
    <source>
        <dbReference type="ARBA" id="ARBA00022723"/>
    </source>
</evidence>
<keyword evidence="3 6" id="KW-0863">Zinc-finger</keyword>
<dbReference type="InterPro" id="IPR024766">
    <property type="entry name" value="Znf_RING_H2"/>
</dbReference>
<dbReference type="Pfam" id="PF12678">
    <property type="entry name" value="zf-rbx1"/>
    <property type="match status" value="1"/>
</dbReference>
<evidence type="ECO:0000256" key="3">
    <source>
        <dbReference type="ARBA" id="ARBA00022771"/>
    </source>
</evidence>
<dbReference type="Gene3D" id="3.30.40.10">
    <property type="entry name" value="Zinc/RING finger domain, C3HC4 (zinc finger)"/>
    <property type="match status" value="1"/>
</dbReference>
<evidence type="ECO:0000313" key="10">
    <source>
        <dbReference type="EMBL" id="ODN04715.1"/>
    </source>
</evidence>
<evidence type="ECO:0000256" key="1">
    <source>
        <dbReference type="ARBA" id="ARBA00004906"/>
    </source>
</evidence>
<dbReference type="EMBL" id="LJIJ01000037">
    <property type="protein sequence ID" value="ODN04715.1"/>
    <property type="molecule type" value="Genomic_DNA"/>
</dbReference>
<evidence type="ECO:0000256" key="7">
    <source>
        <dbReference type="SAM" id="Coils"/>
    </source>
</evidence>
<dbReference type="InterPro" id="IPR001841">
    <property type="entry name" value="Znf_RING"/>
</dbReference>
<dbReference type="AlphaFoldDB" id="A0A1D2NHZ6"/>
<feature type="compositionally biased region" description="Polar residues" evidence="8">
    <location>
        <begin position="359"/>
        <end position="378"/>
    </location>
</feature>
<evidence type="ECO:0000259" key="9">
    <source>
        <dbReference type="PROSITE" id="PS50089"/>
    </source>
</evidence>
<keyword evidence="7" id="KW-0175">Coiled coil</keyword>
<feature type="coiled-coil region" evidence="7">
    <location>
        <begin position="97"/>
        <end position="169"/>
    </location>
</feature>
<feature type="compositionally biased region" description="Polar residues" evidence="8">
    <location>
        <begin position="300"/>
        <end position="310"/>
    </location>
</feature>
<evidence type="ECO:0000256" key="5">
    <source>
        <dbReference type="ARBA" id="ARBA00022833"/>
    </source>
</evidence>
<proteinExistence type="predicted"/>
<feature type="region of interest" description="Disordered" evidence="8">
    <location>
        <begin position="264"/>
        <end position="378"/>
    </location>
</feature>
<name>A0A1D2NHZ6_ORCCI</name>
<comment type="pathway">
    <text evidence="1">Protein modification; protein ubiquitination.</text>
</comment>
<dbReference type="GO" id="GO:0008270">
    <property type="term" value="F:zinc ion binding"/>
    <property type="evidence" value="ECO:0007669"/>
    <property type="project" value="UniProtKB-KW"/>
</dbReference>
<dbReference type="GO" id="GO:0031461">
    <property type="term" value="C:cullin-RING ubiquitin ligase complex"/>
    <property type="evidence" value="ECO:0007669"/>
    <property type="project" value="UniProtKB-ARBA"/>
</dbReference>
<dbReference type="Proteomes" id="UP000094527">
    <property type="component" value="Unassembled WGS sequence"/>
</dbReference>
<dbReference type="OMA" id="IVCEKHE"/>